<protein>
    <submittedName>
        <fullName evidence="4">Uncharacterized protein LOC136082325</fullName>
    </submittedName>
</protein>
<evidence type="ECO:0000313" key="3">
    <source>
        <dbReference type="Proteomes" id="UP001652625"/>
    </source>
</evidence>
<evidence type="ECO:0000256" key="1">
    <source>
        <dbReference type="SAM" id="Coils"/>
    </source>
</evidence>
<feature type="coiled-coil region" evidence="1">
    <location>
        <begin position="265"/>
        <end position="292"/>
    </location>
</feature>
<accession>A0ABM4C6T2</accession>
<reference evidence="4" key="1">
    <citation type="submission" date="2025-08" db="UniProtKB">
        <authorList>
            <consortium name="RefSeq"/>
        </authorList>
    </citation>
    <scope>IDENTIFICATION</scope>
</reference>
<gene>
    <name evidence="4" type="primary">LOC136082325</name>
</gene>
<dbReference type="Proteomes" id="UP001652625">
    <property type="component" value="Chromosome 07"/>
</dbReference>
<keyword evidence="1" id="KW-0175">Coiled coil</keyword>
<feature type="domain" description="ASD2" evidence="2">
    <location>
        <begin position="158"/>
        <end position="364"/>
    </location>
</feature>
<dbReference type="Pfam" id="PF08687">
    <property type="entry name" value="ASD2"/>
    <property type="match status" value="1"/>
</dbReference>
<sequence length="380" mass="44113">MVSTKKKFISILRNLCCCVRSTEIKEQNAINESKDFSTWSSVPSELNDFDNHETVKHLESGNSSSMLEQLNPITPTDVLAASNCNKVDITNQDLLDTSSGNWSQSCFSKTSISNISQKNKTELKAIIIKPIHPLSKSRSFEGYKSRLCELEKLSTSLPNLMQVKDNKFEDYTDNIAGKDTLLSEIEMRENKVKNNSFELAVEKVKKLIESQRDNIVNLQNQEFETMNEISRNEAIGYSVINILNKHETLKLEEFLKSINNFLYKVIFLTQRVNRYEIELHELEEDRSFKKNAIIRKVLMLQNEIEELYRSLQKIGYRRGNHIHLILKKHLSENDIRKFENYLGTKSDLAWKLAEIQENIEIEKNCYASLQQLALNWNFES</sequence>
<organism evidence="3 4">
    <name type="scientific">Hydra vulgaris</name>
    <name type="common">Hydra</name>
    <name type="synonym">Hydra attenuata</name>
    <dbReference type="NCBI Taxonomy" id="6087"/>
    <lineage>
        <taxon>Eukaryota</taxon>
        <taxon>Metazoa</taxon>
        <taxon>Cnidaria</taxon>
        <taxon>Hydrozoa</taxon>
        <taxon>Hydroidolina</taxon>
        <taxon>Anthoathecata</taxon>
        <taxon>Aplanulata</taxon>
        <taxon>Hydridae</taxon>
        <taxon>Hydra</taxon>
    </lineage>
</organism>
<evidence type="ECO:0000259" key="2">
    <source>
        <dbReference type="Pfam" id="PF08687"/>
    </source>
</evidence>
<proteinExistence type="predicted"/>
<dbReference type="RefSeq" id="XP_065657314.1">
    <property type="nucleotide sequence ID" value="XM_065801242.1"/>
</dbReference>
<dbReference type="Gene3D" id="6.10.250.3120">
    <property type="match status" value="1"/>
</dbReference>
<dbReference type="GeneID" id="136082325"/>
<name>A0ABM4C6T2_HYDVU</name>
<dbReference type="InterPro" id="IPR014799">
    <property type="entry name" value="ASD2_dom"/>
</dbReference>
<evidence type="ECO:0000313" key="4">
    <source>
        <dbReference type="RefSeq" id="XP_065657314.1"/>
    </source>
</evidence>
<keyword evidence="3" id="KW-1185">Reference proteome</keyword>